<dbReference type="SUPFAM" id="SSF51230">
    <property type="entry name" value="Single hybrid motif"/>
    <property type="match status" value="1"/>
</dbReference>
<evidence type="ECO:0000256" key="1">
    <source>
        <dbReference type="SAM" id="MobiDB-lite"/>
    </source>
</evidence>
<dbReference type="EMBL" id="JAURTK010000017">
    <property type="protein sequence ID" value="MDP9651239.1"/>
    <property type="molecule type" value="Genomic_DNA"/>
</dbReference>
<organism evidence="2 3">
    <name type="scientific">Paraburkholderia caledonica</name>
    <dbReference type="NCBI Taxonomy" id="134536"/>
    <lineage>
        <taxon>Bacteria</taxon>
        <taxon>Pseudomonadati</taxon>
        <taxon>Pseudomonadota</taxon>
        <taxon>Betaproteobacteria</taxon>
        <taxon>Burkholderiales</taxon>
        <taxon>Burkholderiaceae</taxon>
        <taxon>Paraburkholderia</taxon>
    </lineage>
</organism>
<proteinExistence type="predicted"/>
<dbReference type="InterPro" id="IPR011053">
    <property type="entry name" value="Single_hybrid_motif"/>
</dbReference>
<gene>
    <name evidence="2" type="ORF">J2793_006714</name>
</gene>
<dbReference type="Proteomes" id="UP001229486">
    <property type="component" value="Unassembled WGS sequence"/>
</dbReference>
<feature type="region of interest" description="Disordered" evidence="1">
    <location>
        <begin position="36"/>
        <end position="56"/>
    </location>
</feature>
<reference evidence="2" key="1">
    <citation type="submission" date="2023-07" db="EMBL/GenBank/DDBJ databases">
        <title>Sorghum-associated microbial communities from plants grown in Nebraska, USA.</title>
        <authorList>
            <person name="Schachtman D."/>
        </authorList>
    </citation>
    <scope>NUCLEOTIDE SEQUENCE</scope>
    <source>
        <strain evidence="2">DS1061</strain>
    </source>
</reference>
<evidence type="ECO:0000313" key="3">
    <source>
        <dbReference type="Proteomes" id="UP001229486"/>
    </source>
</evidence>
<comment type="caution">
    <text evidence="2">The sequence shown here is derived from an EMBL/GenBank/DDBJ whole genome shotgun (WGS) entry which is preliminary data.</text>
</comment>
<name>A0AB73IQ52_9BURK</name>
<protein>
    <submittedName>
        <fullName evidence="2">Biotin carboxyl carrier protein</fullName>
    </submittedName>
</protein>
<sequence>MLSTNEILEIISCLRQESIQSFELAEDDFSLRLKLRSKPIQDPDTPPRPSEPDLVTVSAPLPSVFYLDHPSMPRGTPSKGGSTVSEGSVIGYLKIGSVVLPVQSPCCGRIHECMAQDATLVGIGTKLFTVIAD</sequence>
<evidence type="ECO:0000313" key="2">
    <source>
        <dbReference type="EMBL" id="MDP9651239.1"/>
    </source>
</evidence>
<dbReference type="AlphaFoldDB" id="A0AB73IQ52"/>
<dbReference type="Gene3D" id="2.40.50.100">
    <property type="match status" value="1"/>
</dbReference>
<accession>A0AB73IQ52</accession>